<name>A0A486UHR2_KLEPN</name>
<dbReference type="InterPro" id="IPR051783">
    <property type="entry name" value="NAD(P)-dependent_oxidoreduct"/>
</dbReference>
<dbReference type="Gene3D" id="3.40.50.720">
    <property type="entry name" value="NAD(P)-binding Rossmann-like Domain"/>
    <property type="match status" value="1"/>
</dbReference>
<dbReference type="InterPro" id="IPR001509">
    <property type="entry name" value="Epimerase_deHydtase"/>
</dbReference>
<dbReference type="GO" id="GO:0004029">
    <property type="term" value="F:aldehyde dehydrogenase (NAD+) activity"/>
    <property type="evidence" value="ECO:0007669"/>
    <property type="project" value="TreeGrafter"/>
</dbReference>
<proteinExistence type="predicted"/>
<sequence>MKILLTGATGFIGSYLLPELLRNGHEVIGLTRTGKGAKTLEAAGATAMFGELTDLKSLRDATNSVDGVIHTAFNHDFSKLKENSEIDRRVIETLGEALAGSQRPLVVSSGTGLVDRSRIHGLARETDKPFSSALFPRAATEEAAASMLAKGVNVIVVRLSQVHDTVHQGRLAEHIRIAREKGFVAYVGQGENRLSAVHVTDAARLYRLALEKGETGAHYHAVAEEGVPMHAIAAQLAESLSLPVRSISTEEIEAYFGWIAALAHVDLGASGKATQTHLGWLPDGPGLLEDLRNMNKG</sequence>
<dbReference type="PANTHER" id="PTHR48079:SF9">
    <property type="entry name" value="PUTATIVE-RELATED"/>
    <property type="match status" value="1"/>
</dbReference>
<organism evidence="2">
    <name type="scientific">Klebsiella pneumoniae</name>
    <dbReference type="NCBI Taxonomy" id="573"/>
    <lineage>
        <taxon>Bacteria</taxon>
        <taxon>Pseudomonadati</taxon>
        <taxon>Pseudomonadota</taxon>
        <taxon>Gammaproteobacteria</taxon>
        <taxon>Enterobacterales</taxon>
        <taxon>Enterobacteriaceae</taxon>
        <taxon>Klebsiella/Raoultella group</taxon>
        <taxon>Klebsiella</taxon>
        <taxon>Klebsiella pneumoniae complex</taxon>
    </lineage>
</organism>
<dbReference type="GO" id="GO:0016853">
    <property type="term" value="F:isomerase activity"/>
    <property type="evidence" value="ECO:0007669"/>
    <property type="project" value="UniProtKB-KW"/>
</dbReference>
<dbReference type="CDD" id="cd05262">
    <property type="entry name" value="SDR_a7"/>
    <property type="match status" value="1"/>
</dbReference>
<evidence type="ECO:0000313" key="2">
    <source>
        <dbReference type="EMBL" id="VGM38256.1"/>
    </source>
</evidence>
<dbReference type="GO" id="GO:0005737">
    <property type="term" value="C:cytoplasm"/>
    <property type="evidence" value="ECO:0007669"/>
    <property type="project" value="TreeGrafter"/>
</dbReference>
<gene>
    <name evidence="2" type="ORF">SAMEA4873563_01090</name>
</gene>
<feature type="domain" description="NAD-dependent epimerase/dehydratase" evidence="1">
    <location>
        <begin position="3"/>
        <end position="220"/>
    </location>
</feature>
<dbReference type="SUPFAM" id="SSF51735">
    <property type="entry name" value="NAD(P)-binding Rossmann-fold domains"/>
    <property type="match status" value="1"/>
</dbReference>
<evidence type="ECO:0000259" key="1">
    <source>
        <dbReference type="Pfam" id="PF01370"/>
    </source>
</evidence>
<dbReference type="PANTHER" id="PTHR48079">
    <property type="entry name" value="PROTEIN YEEZ"/>
    <property type="match status" value="1"/>
</dbReference>
<dbReference type="Pfam" id="PF01370">
    <property type="entry name" value="Epimerase"/>
    <property type="match status" value="1"/>
</dbReference>
<reference evidence="2" key="1">
    <citation type="submission" date="2019-03" db="EMBL/GenBank/DDBJ databases">
        <authorList>
            <consortium name="Pathogen Informatics"/>
        </authorList>
    </citation>
    <scope>NUCLEOTIDE SEQUENCE</scope>
    <source>
        <strain evidence="2">5012STDY7626362</strain>
    </source>
</reference>
<protein>
    <submittedName>
        <fullName evidence="2">3-beta hydroxysteroid dehydrogenase/isomerase family protein</fullName>
    </submittedName>
</protein>
<keyword evidence="2" id="KW-0413">Isomerase</keyword>
<dbReference type="EMBL" id="CAAHDH010000001">
    <property type="protein sequence ID" value="VGM38256.1"/>
    <property type="molecule type" value="Genomic_DNA"/>
</dbReference>
<accession>A0A486UHR2</accession>
<dbReference type="AlphaFoldDB" id="A0A486UHR2"/>
<dbReference type="InterPro" id="IPR036291">
    <property type="entry name" value="NAD(P)-bd_dom_sf"/>
</dbReference>